<sequence>MLTLAPIGLDVLQSLPLTFNGEESLLKILAAGKFCDRPKPKVRVTTFQLNPNEQVVSEGILKSEAYSA</sequence>
<dbReference type="AlphaFoldDB" id="A0AAV4Y5A6"/>
<name>A0AAV4Y5A6_CAEEX</name>
<evidence type="ECO:0000313" key="2">
    <source>
        <dbReference type="Proteomes" id="UP001054945"/>
    </source>
</evidence>
<dbReference type="Proteomes" id="UP001054945">
    <property type="component" value="Unassembled WGS sequence"/>
</dbReference>
<reference evidence="1 2" key="1">
    <citation type="submission" date="2021-06" db="EMBL/GenBank/DDBJ databases">
        <title>Caerostris extrusa draft genome.</title>
        <authorList>
            <person name="Kono N."/>
            <person name="Arakawa K."/>
        </authorList>
    </citation>
    <scope>NUCLEOTIDE SEQUENCE [LARGE SCALE GENOMIC DNA]</scope>
</reference>
<gene>
    <name evidence="1" type="ORF">CEXT_426541</name>
</gene>
<comment type="caution">
    <text evidence="1">The sequence shown here is derived from an EMBL/GenBank/DDBJ whole genome shotgun (WGS) entry which is preliminary data.</text>
</comment>
<evidence type="ECO:0000313" key="1">
    <source>
        <dbReference type="EMBL" id="GIZ01390.1"/>
    </source>
</evidence>
<organism evidence="1 2">
    <name type="scientific">Caerostris extrusa</name>
    <name type="common">Bark spider</name>
    <name type="synonym">Caerostris bankana</name>
    <dbReference type="NCBI Taxonomy" id="172846"/>
    <lineage>
        <taxon>Eukaryota</taxon>
        <taxon>Metazoa</taxon>
        <taxon>Ecdysozoa</taxon>
        <taxon>Arthropoda</taxon>
        <taxon>Chelicerata</taxon>
        <taxon>Arachnida</taxon>
        <taxon>Araneae</taxon>
        <taxon>Araneomorphae</taxon>
        <taxon>Entelegynae</taxon>
        <taxon>Araneoidea</taxon>
        <taxon>Araneidae</taxon>
        <taxon>Caerostris</taxon>
    </lineage>
</organism>
<accession>A0AAV4Y5A6</accession>
<dbReference type="EMBL" id="BPLR01018660">
    <property type="protein sequence ID" value="GIZ01390.1"/>
    <property type="molecule type" value="Genomic_DNA"/>
</dbReference>
<protein>
    <submittedName>
        <fullName evidence="1">Uncharacterized protein</fullName>
    </submittedName>
</protein>
<proteinExistence type="predicted"/>
<keyword evidence="2" id="KW-1185">Reference proteome</keyword>